<sequence length="175" mass="19622">MTATLTALLLQPAEVIHALHIIQLTRRARASFSPSVDEKVRLYAIFSKSRKILAYMVLFFVLSIVSGAVVMQTAFNLAKKDHAIRALLIPGGNFCSMNTIPRYLYAFWIPIFAFECFLCALAIKRAIMGFKLHGSYYSTGVRLLDILVRDSVIYFIASGGIYLGAMTIWIMDPVF</sequence>
<feature type="transmembrane region" description="Helical" evidence="1">
    <location>
        <begin position="52"/>
        <end position="71"/>
    </location>
</feature>
<reference evidence="2 3" key="1">
    <citation type="journal article" date="2018" name="Evol. Lett.">
        <title>Horizontal gene cluster transfer increased hallucinogenic mushroom diversity.</title>
        <authorList>
            <person name="Reynolds H.T."/>
            <person name="Vijayakumar V."/>
            <person name="Gluck-Thaler E."/>
            <person name="Korotkin H.B."/>
            <person name="Matheny P.B."/>
            <person name="Slot J.C."/>
        </authorList>
    </citation>
    <scope>NUCLEOTIDE SEQUENCE [LARGE SCALE GENOMIC DNA]</scope>
    <source>
        <strain evidence="2 3">2631</strain>
    </source>
</reference>
<keyword evidence="1" id="KW-1133">Transmembrane helix</keyword>
<evidence type="ECO:0000256" key="1">
    <source>
        <dbReference type="SAM" id="Phobius"/>
    </source>
</evidence>
<keyword evidence="1" id="KW-0812">Transmembrane</keyword>
<name>A0A409XS39_PSICY</name>
<accession>A0A409XS39</accession>
<organism evidence="2 3">
    <name type="scientific">Psilocybe cyanescens</name>
    <dbReference type="NCBI Taxonomy" id="93625"/>
    <lineage>
        <taxon>Eukaryota</taxon>
        <taxon>Fungi</taxon>
        <taxon>Dikarya</taxon>
        <taxon>Basidiomycota</taxon>
        <taxon>Agaricomycotina</taxon>
        <taxon>Agaricomycetes</taxon>
        <taxon>Agaricomycetidae</taxon>
        <taxon>Agaricales</taxon>
        <taxon>Agaricineae</taxon>
        <taxon>Strophariaceae</taxon>
        <taxon>Psilocybe</taxon>
    </lineage>
</organism>
<feature type="transmembrane region" description="Helical" evidence="1">
    <location>
        <begin position="152"/>
        <end position="171"/>
    </location>
</feature>
<keyword evidence="3" id="KW-1185">Reference proteome</keyword>
<dbReference type="Proteomes" id="UP000283269">
    <property type="component" value="Unassembled WGS sequence"/>
</dbReference>
<evidence type="ECO:0000313" key="2">
    <source>
        <dbReference type="EMBL" id="PPQ93527.1"/>
    </source>
</evidence>
<protein>
    <submittedName>
        <fullName evidence="2">Uncharacterized protein</fullName>
    </submittedName>
</protein>
<dbReference type="AlphaFoldDB" id="A0A409XS39"/>
<feature type="transmembrane region" description="Helical" evidence="1">
    <location>
        <begin position="106"/>
        <end position="123"/>
    </location>
</feature>
<gene>
    <name evidence="2" type="ORF">CVT25_005359</name>
</gene>
<keyword evidence="1" id="KW-0472">Membrane</keyword>
<comment type="caution">
    <text evidence="2">The sequence shown here is derived from an EMBL/GenBank/DDBJ whole genome shotgun (WGS) entry which is preliminary data.</text>
</comment>
<proteinExistence type="predicted"/>
<dbReference type="OrthoDB" id="3349377at2759"/>
<dbReference type="InParanoid" id="A0A409XS39"/>
<evidence type="ECO:0000313" key="3">
    <source>
        <dbReference type="Proteomes" id="UP000283269"/>
    </source>
</evidence>
<dbReference type="EMBL" id="NHYD01000715">
    <property type="protein sequence ID" value="PPQ93527.1"/>
    <property type="molecule type" value="Genomic_DNA"/>
</dbReference>